<reference evidence="1 2" key="1">
    <citation type="submission" date="2015-10" db="EMBL/GenBank/DDBJ databases">
        <title>Large-scale maps of variable infection efficiencies in aquatic Bacteriodetes phage-host model systems.</title>
        <authorList>
            <person name="Holmfeldt K."/>
            <person name="Solonenko N."/>
            <person name="Howard-Varona C."/>
            <person name="Moreno M."/>
            <person name="Malmstrom R.R."/>
            <person name="Blow M.J."/>
            <person name="Sullivan M.B."/>
        </authorList>
    </citation>
    <scope>NUCLEOTIDE SEQUENCE [LARGE SCALE GENOMIC DNA]</scope>
</reference>
<protein>
    <submittedName>
        <fullName evidence="1">Uncharacterized protein</fullName>
    </submittedName>
</protein>
<evidence type="ECO:0000313" key="1">
    <source>
        <dbReference type="EMBL" id="ALO80487.1"/>
    </source>
</evidence>
<dbReference type="EMBL" id="KT962247">
    <property type="protein sequence ID" value="ALO80487.1"/>
    <property type="molecule type" value="Genomic_DNA"/>
</dbReference>
<proteinExistence type="predicted"/>
<evidence type="ECO:0000313" key="2">
    <source>
        <dbReference type="Proteomes" id="UP000226403"/>
    </source>
</evidence>
<dbReference type="Proteomes" id="UP000226403">
    <property type="component" value="Segment"/>
</dbReference>
<sequence length="73" mass="9327">MEKRNNYLVWGHYYKRERTSLEYYCDVVGEYWYEDENTSNWVYILERLWDKTEEEVKAFCNKYKTETIWYEII</sequence>
<accession>A0A0S2MX45</accession>
<gene>
    <name evidence="1" type="ORF">Phi17218_084</name>
</gene>
<organism evidence="1 2">
    <name type="scientific">Cellulophaga phage phi17:2_18</name>
    <dbReference type="NCBI Taxonomy" id="1747283"/>
    <lineage>
        <taxon>Viruses</taxon>
        <taxon>Duplodnaviria</taxon>
        <taxon>Heunggongvirae</taxon>
        <taxon>Uroviricota</taxon>
        <taxon>Caudoviricetes</taxon>
        <taxon>Lightbulbvirus</taxon>
        <taxon>Lightbulbvirus Cba172</taxon>
    </lineage>
</organism>
<name>A0A0S2MX45_9CAUD</name>